<dbReference type="PANTHER" id="PTHR43427">
    <property type="entry name" value="CHLORIDE CHANNEL PROTEIN CLC-E"/>
    <property type="match status" value="1"/>
</dbReference>
<feature type="transmembrane region" description="Helical" evidence="11">
    <location>
        <begin position="451"/>
        <end position="474"/>
    </location>
</feature>
<evidence type="ECO:0000256" key="7">
    <source>
        <dbReference type="ARBA" id="ARBA00023173"/>
    </source>
</evidence>
<dbReference type="InterPro" id="IPR014743">
    <property type="entry name" value="Cl-channel_core"/>
</dbReference>
<evidence type="ECO:0000256" key="9">
    <source>
        <dbReference type="ARBA" id="ARBA00023303"/>
    </source>
</evidence>
<evidence type="ECO:0000313" key="13">
    <source>
        <dbReference type="Proteomes" id="UP000318050"/>
    </source>
</evidence>
<evidence type="ECO:0000256" key="5">
    <source>
        <dbReference type="ARBA" id="ARBA00023065"/>
    </source>
</evidence>
<protein>
    <submittedName>
        <fullName evidence="12">CIC family chloride channel protein</fullName>
    </submittedName>
</protein>
<comment type="subcellular location">
    <subcellularLocation>
        <location evidence="1">Membrane</location>
        <topology evidence="1">Multi-pass membrane protein</topology>
    </subcellularLocation>
</comment>
<comment type="caution">
    <text evidence="12">The sequence shown here is derived from an EMBL/GenBank/DDBJ whole genome shotgun (WGS) entry which is preliminary data.</text>
</comment>
<feature type="transmembrane region" description="Helical" evidence="11">
    <location>
        <begin position="418"/>
        <end position="439"/>
    </location>
</feature>
<feature type="region of interest" description="Disordered" evidence="10">
    <location>
        <begin position="20"/>
        <end position="76"/>
    </location>
</feature>
<keyword evidence="3 11" id="KW-0812">Transmembrane</keyword>
<dbReference type="InterPro" id="IPR050368">
    <property type="entry name" value="ClC-type_chloride_channel"/>
</dbReference>
<feature type="transmembrane region" description="Helical" evidence="11">
    <location>
        <begin position="357"/>
        <end position="377"/>
    </location>
</feature>
<keyword evidence="4 11" id="KW-1133">Transmembrane helix</keyword>
<dbReference type="Gene3D" id="1.10.3080.10">
    <property type="entry name" value="Clc chloride channel"/>
    <property type="match status" value="1"/>
</dbReference>
<dbReference type="EMBL" id="VITT01000005">
    <property type="protein sequence ID" value="TWB62266.1"/>
    <property type="molecule type" value="Genomic_DNA"/>
</dbReference>
<feature type="transmembrane region" description="Helical" evidence="11">
    <location>
        <begin position="315"/>
        <end position="337"/>
    </location>
</feature>
<dbReference type="PRINTS" id="PR00762">
    <property type="entry name" value="CLCHANNEL"/>
</dbReference>
<keyword evidence="8" id="KW-0868">Chloride</keyword>
<name>A0A560ITE8_9PROT</name>
<evidence type="ECO:0000256" key="3">
    <source>
        <dbReference type="ARBA" id="ARBA00022692"/>
    </source>
</evidence>
<evidence type="ECO:0000256" key="8">
    <source>
        <dbReference type="ARBA" id="ARBA00023214"/>
    </source>
</evidence>
<gene>
    <name evidence="12" type="ORF">FBZ92_105202</name>
</gene>
<sequence>MVHIGPVPCYHPCPDRTRPHFPDTMDTFPPSPQTPAAPSGPESAPEAEAEGTAAAAMGSTHGPQQGGTQLGGPRRRAGRRLPVVWRALTHALTPKGLRSSELSLALLSVPVGIGVGLAVAGLHALVLALHSLAFKVPFGDHISSALFIPSSLALAAPVVGGALLAGLGLLFRRARDTVDPIEANALYGGRMSLRDSLRLTLSIVVSHGAGGSVGMEAAFTQTGAGMASNFGRRLNLRRNDLRTLVGCGAAAAISAAFTAPLAGAFYAFELVIGTYTMATLAPVCVAAVVANQVAQMALNRPALFILAEPPVIRGGDFATFLLVGLAAGALAILTMQAVTHAERLFRQLPIPRALHPVLGGLLLGPMALVLPGVLGGGQGALQYGFDHGYGLGLAFVMLVAKVVASALCLGAGFRGGLFSASLLLGSLFGSMVSDIGTLLPWDLVAQRSAVMLVGMGSFAAAVVGAPVTMVLLVLELTGDLRASAGVLMGVIASTLLVRETFGYSFATWRFHQRGVQIRGGHDIGWVKDMTVGRLMRGDPKTVPADISLGALRGHYPPGSAKTVFALDPNGAFAGRVDMNAVHDPQHELPADQRAAELARDREHFLLPDQSVRMALQRFADWDADSLPVVEGVSSRRVVGYLTEAYALRRYSQELERRRGDELGVRDLFGGV</sequence>
<feature type="transmembrane region" description="Helical" evidence="11">
    <location>
        <begin position="146"/>
        <end position="171"/>
    </location>
</feature>
<feature type="transmembrane region" description="Helical" evidence="11">
    <location>
        <begin position="274"/>
        <end position="294"/>
    </location>
</feature>
<dbReference type="PANTHER" id="PTHR43427:SF6">
    <property type="entry name" value="CHLORIDE CHANNEL PROTEIN CLC-E"/>
    <property type="match status" value="1"/>
</dbReference>
<feature type="transmembrane region" description="Helical" evidence="11">
    <location>
        <begin position="104"/>
        <end position="126"/>
    </location>
</feature>
<evidence type="ECO:0000256" key="10">
    <source>
        <dbReference type="SAM" id="MobiDB-lite"/>
    </source>
</evidence>
<dbReference type="CDD" id="cd00400">
    <property type="entry name" value="Voltage_gated_ClC"/>
    <property type="match status" value="1"/>
</dbReference>
<dbReference type="SUPFAM" id="SSF54631">
    <property type="entry name" value="CBS-domain pair"/>
    <property type="match status" value="1"/>
</dbReference>
<evidence type="ECO:0000256" key="11">
    <source>
        <dbReference type="SAM" id="Phobius"/>
    </source>
</evidence>
<dbReference type="AlphaFoldDB" id="A0A560ITE8"/>
<dbReference type="InterPro" id="IPR046342">
    <property type="entry name" value="CBS_dom_sf"/>
</dbReference>
<evidence type="ECO:0000256" key="1">
    <source>
        <dbReference type="ARBA" id="ARBA00004141"/>
    </source>
</evidence>
<keyword evidence="9" id="KW-0407">Ion channel</keyword>
<keyword evidence="5" id="KW-0406">Ion transport</keyword>
<reference evidence="12 13" key="1">
    <citation type="submission" date="2019-06" db="EMBL/GenBank/DDBJ databases">
        <title>Genomic Encyclopedia of Type Strains, Phase IV (KMG-V): Genome sequencing to study the core and pangenomes of soil and plant-associated prokaryotes.</title>
        <authorList>
            <person name="Whitman W."/>
        </authorList>
    </citation>
    <scope>NUCLEOTIDE SEQUENCE [LARGE SCALE GENOMIC DNA]</scope>
    <source>
        <strain evidence="12 13">BR 11140</strain>
    </source>
</reference>
<evidence type="ECO:0000256" key="2">
    <source>
        <dbReference type="ARBA" id="ARBA00022448"/>
    </source>
</evidence>
<feature type="transmembrane region" description="Helical" evidence="11">
    <location>
        <begin position="389"/>
        <end position="412"/>
    </location>
</feature>
<organism evidence="12 13">
    <name type="scientific">Nitrospirillum amazonense</name>
    <dbReference type="NCBI Taxonomy" id="28077"/>
    <lineage>
        <taxon>Bacteria</taxon>
        <taxon>Pseudomonadati</taxon>
        <taxon>Pseudomonadota</taxon>
        <taxon>Alphaproteobacteria</taxon>
        <taxon>Rhodospirillales</taxon>
        <taxon>Azospirillaceae</taxon>
        <taxon>Nitrospirillum</taxon>
    </lineage>
</organism>
<evidence type="ECO:0000256" key="4">
    <source>
        <dbReference type="ARBA" id="ARBA00022989"/>
    </source>
</evidence>
<accession>A0A560ITE8</accession>
<feature type="transmembrane region" description="Helical" evidence="11">
    <location>
        <begin position="243"/>
        <end position="268"/>
    </location>
</feature>
<feature type="transmembrane region" description="Helical" evidence="11">
    <location>
        <begin position="480"/>
        <end position="497"/>
    </location>
</feature>
<proteinExistence type="predicted"/>
<evidence type="ECO:0000256" key="6">
    <source>
        <dbReference type="ARBA" id="ARBA00023136"/>
    </source>
</evidence>
<dbReference type="OrthoDB" id="9814803at2"/>
<dbReference type="GO" id="GO:0005254">
    <property type="term" value="F:chloride channel activity"/>
    <property type="evidence" value="ECO:0007669"/>
    <property type="project" value="UniProtKB-KW"/>
</dbReference>
<dbReference type="GO" id="GO:0034707">
    <property type="term" value="C:chloride channel complex"/>
    <property type="evidence" value="ECO:0007669"/>
    <property type="project" value="UniProtKB-KW"/>
</dbReference>
<keyword evidence="2" id="KW-0813">Transport</keyword>
<keyword evidence="7" id="KW-0869">Chloride channel</keyword>
<dbReference type="InterPro" id="IPR001807">
    <property type="entry name" value="ClC"/>
</dbReference>
<dbReference type="Proteomes" id="UP000318050">
    <property type="component" value="Unassembled WGS sequence"/>
</dbReference>
<dbReference type="Pfam" id="PF00654">
    <property type="entry name" value="Voltage_CLC"/>
    <property type="match status" value="1"/>
</dbReference>
<evidence type="ECO:0000313" key="12">
    <source>
        <dbReference type="EMBL" id="TWB62266.1"/>
    </source>
</evidence>
<keyword evidence="6 11" id="KW-0472">Membrane</keyword>
<dbReference type="SUPFAM" id="SSF81340">
    <property type="entry name" value="Clc chloride channel"/>
    <property type="match status" value="1"/>
</dbReference>
<feature type="compositionally biased region" description="Low complexity" evidence="10">
    <location>
        <begin position="36"/>
        <end position="63"/>
    </location>
</feature>